<protein>
    <recommendedName>
        <fullName evidence="1">bis(5'-nucleosyl)-tetraphosphatase (symmetrical)</fullName>
        <ecNumber evidence="1">3.6.1.41</ecNumber>
    </recommendedName>
</protein>
<dbReference type="GO" id="GO:0046872">
    <property type="term" value="F:metal ion binding"/>
    <property type="evidence" value="ECO:0007669"/>
    <property type="project" value="UniProtKB-KW"/>
</dbReference>
<keyword evidence="3" id="KW-0547">Nucleotide-binding</keyword>
<dbReference type="Proteomes" id="UP000449710">
    <property type="component" value="Unassembled WGS sequence"/>
</dbReference>
<dbReference type="InterPro" id="IPR005249">
    <property type="entry name" value="YqeK"/>
</dbReference>
<dbReference type="CDD" id="cd00077">
    <property type="entry name" value="HDc"/>
    <property type="match status" value="1"/>
</dbReference>
<comment type="caution">
    <text evidence="8">The sequence shown here is derived from an EMBL/GenBank/DDBJ whole genome shotgun (WGS) entry which is preliminary data.</text>
</comment>
<dbReference type="InterPro" id="IPR006675">
    <property type="entry name" value="HDIG_dom"/>
</dbReference>
<dbReference type="PROSITE" id="PS51831">
    <property type="entry name" value="HD"/>
    <property type="match status" value="1"/>
</dbReference>
<dbReference type="Gene3D" id="1.10.3210.10">
    <property type="entry name" value="Hypothetical protein af1432"/>
    <property type="match status" value="1"/>
</dbReference>
<evidence type="ECO:0000256" key="2">
    <source>
        <dbReference type="ARBA" id="ARBA00022723"/>
    </source>
</evidence>
<comment type="catalytic activity">
    <reaction evidence="6">
        <text>P(1),P(4)-bis(5'-adenosyl) tetraphosphate + H2O = 2 ADP + 2 H(+)</text>
        <dbReference type="Rhea" id="RHEA:24252"/>
        <dbReference type="ChEBI" id="CHEBI:15377"/>
        <dbReference type="ChEBI" id="CHEBI:15378"/>
        <dbReference type="ChEBI" id="CHEBI:58141"/>
        <dbReference type="ChEBI" id="CHEBI:456216"/>
        <dbReference type="EC" id="3.6.1.41"/>
    </reaction>
</comment>
<dbReference type="PANTHER" id="PTHR35795:SF1">
    <property type="entry name" value="BIS(5'-NUCLEOSYL)-TETRAPHOSPHATASE, SYMMETRICAL"/>
    <property type="match status" value="1"/>
</dbReference>
<dbReference type="GO" id="GO:0000166">
    <property type="term" value="F:nucleotide binding"/>
    <property type="evidence" value="ECO:0007669"/>
    <property type="project" value="UniProtKB-KW"/>
</dbReference>
<dbReference type="EC" id="3.6.1.41" evidence="1"/>
<keyword evidence="9" id="KW-1185">Reference proteome</keyword>
<dbReference type="GO" id="GO:0008803">
    <property type="term" value="F:bis(5'-nucleosyl)-tetraphosphatase (symmetrical) activity"/>
    <property type="evidence" value="ECO:0007669"/>
    <property type="project" value="UniProtKB-EC"/>
</dbReference>
<evidence type="ECO:0000256" key="5">
    <source>
        <dbReference type="ARBA" id="ARBA00023004"/>
    </source>
</evidence>
<dbReference type="SUPFAM" id="SSF109604">
    <property type="entry name" value="HD-domain/PDEase-like"/>
    <property type="match status" value="1"/>
</dbReference>
<keyword evidence="2" id="KW-0479">Metal-binding</keyword>
<dbReference type="Pfam" id="PF01966">
    <property type="entry name" value="HD"/>
    <property type="match status" value="1"/>
</dbReference>
<dbReference type="InterPro" id="IPR051094">
    <property type="entry name" value="Diverse_Catalytic_Enzymes"/>
</dbReference>
<evidence type="ECO:0000256" key="1">
    <source>
        <dbReference type="ARBA" id="ARBA00012506"/>
    </source>
</evidence>
<keyword evidence="4" id="KW-0378">Hydrolase</keyword>
<evidence type="ECO:0000256" key="3">
    <source>
        <dbReference type="ARBA" id="ARBA00022741"/>
    </source>
</evidence>
<dbReference type="EMBL" id="SUMG01000014">
    <property type="protein sequence ID" value="NBG88939.1"/>
    <property type="molecule type" value="Genomic_DNA"/>
</dbReference>
<evidence type="ECO:0000313" key="8">
    <source>
        <dbReference type="EMBL" id="NBG88939.1"/>
    </source>
</evidence>
<proteinExistence type="predicted"/>
<name>A0AA43XM84_9CLOT</name>
<dbReference type="InterPro" id="IPR006674">
    <property type="entry name" value="HD_domain"/>
</dbReference>
<dbReference type="SMART" id="SM00471">
    <property type="entry name" value="HDc"/>
    <property type="match status" value="1"/>
</dbReference>
<organism evidence="8 9">
    <name type="scientific">Isachenkonia alkalipeptolytica</name>
    <dbReference type="NCBI Taxonomy" id="2565777"/>
    <lineage>
        <taxon>Bacteria</taxon>
        <taxon>Bacillati</taxon>
        <taxon>Bacillota</taxon>
        <taxon>Clostridia</taxon>
        <taxon>Eubacteriales</taxon>
        <taxon>Clostridiaceae</taxon>
        <taxon>Isachenkonia</taxon>
    </lineage>
</organism>
<sequence length="189" mass="21970">MIERIKSRLKKRQPYGRYQHTLGVVKAACDLAEHYGISVDKARLAALLHDYAKDLTEHELKKYIEVHKLEVDQSLYETYELLHGVVGAHMAKTEFGIHDEEILQAIRYHTTGRLHMEPLEKIIYLSDFIEENRNYPGVEALRKLAYEDLDKGLLQGFNNTIRFLLATDKVIHCNTVKARNQRLKDLAKK</sequence>
<evidence type="ECO:0000313" key="9">
    <source>
        <dbReference type="Proteomes" id="UP000449710"/>
    </source>
</evidence>
<evidence type="ECO:0000256" key="6">
    <source>
        <dbReference type="ARBA" id="ARBA00049417"/>
    </source>
</evidence>
<evidence type="ECO:0000256" key="4">
    <source>
        <dbReference type="ARBA" id="ARBA00022801"/>
    </source>
</evidence>
<reference evidence="8 9" key="1">
    <citation type="submission" date="2019-04" db="EMBL/GenBank/DDBJ databases">
        <title>Isachenkonia alkalipeptolytica gen. nov. sp. nov. a new anaerobic, alkiliphilic organothrophic bacterium capable to reduce synthesized ferrihydrite isolated from a soda lake.</title>
        <authorList>
            <person name="Toshchakov S.V."/>
            <person name="Zavarzina D.G."/>
            <person name="Zhilina T.N."/>
            <person name="Kostrikina N.A."/>
            <person name="Kublanov I.V."/>
        </authorList>
    </citation>
    <scope>NUCLEOTIDE SEQUENCE [LARGE SCALE GENOMIC DNA]</scope>
    <source>
        <strain evidence="8 9">Z-1701</strain>
    </source>
</reference>
<dbReference type="NCBIfam" id="TIGR00277">
    <property type="entry name" value="HDIG"/>
    <property type="match status" value="1"/>
</dbReference>
<keyword evidence="5" id="KW-0408">Iron</keyword>
<accession>A0AA43XM84</accession>
<gene>
    <name evidence="8" type="ORF">ISALK_10555</name>
</gene>
<dbReference type="PANTHER" id="PTHR35795">
    <property type="entry name" value="SLR1885 PROTEIN"/>
    <property type="match status" value="1"/>
</dbReference>
<dbReference type="AlphaFoldDB" id="A0AA43XM84"/>
<dbReference type="NCBIfam" id="TIGR00488">
    <property type="entry name" value="bis(5'-nucleosyl)-tetraphosphatase (symmetrical) YqeK"/>
    <property type="match status" value="1"/>
</dbReference>
<feature type="domain" description="HD" evidence="7">
    <location>
        <begin position="17"/>
        <end position="132"/>
    </location>
</feature>
<dbReference type="InterPro" id="IPR003607">
    <property type="entry name" value="HD/PDEase_dom"/>
</dbReference>
<evidence type="ECO:0000259" key="7">
    <source>
        <dbReference type="PROSITE" id="PS51831"/>
    </source>
</evidence>